<dbReference type="InterPro" id="IPR036866">
    <property type="entry name" value="RibonucZ/Hydroxyglut_hydro"/>
</dbReference>
<dbReference type="Gene3D" id="3.60.15.10">
    <property type="entry name" value="Ribonuclease Z/Hydroxyacylglutathione hydrolase-like"/>
    <property type="match status" value="1"/>
</dbReference>
<keyword evidence="2" id="KW-1185">Reference proteome</keyword>
<dbReference type="KEGG" id="ast:Asulf_01963"/>
<evidence type="ECO:0000313" key="1">
    <source>
        <dbReference type="EMBL" id="AGK61929.1"/>
    </source>
</evidence>
<dbReference type="OrthoDB" id="40950at2157"/>
<dbReference type="GeneID" id="15393597"/>
<dbReference type="STRING" id="387631.Asulf_01963"/>
<dbReference type="Proteomes" id="UP000013307">
    <property type="component" value="Chromosome"/>
</dbReference>
<evidence type="ECO:0000313" key="2">
    <source>
        <dbReference type="Proteomes" id="UP000013307"/>
    </source>
</evidence>
<dbReference type="PANTHER" id="PTHR11203">
    <property type="entry name" value="CLEAVAGE AND POLYADENYLATION SPECIFICITY FACTOR FAMILY MEMBER"/>
    <property type="match status" value="1"/>
</dbReference>
<name>N0BE76_9EURY</name>
<reference evidence="1 2" key="1">
    <citation type="journal article" date="2013" name="Genome Announc.">
        <title>Complete Genome Sequence of the Thermophilic and Facultatively Chemolithoautotrophic Sulfate Reducer Archaeoglobus sulfaticallidus Strain PM70-1T.</title>
        <authorList>
            <person name="Stokke R."/>
            <person name="Hocking W.P."/>
            <person name="Steinsbu B.O."/>
            <person name="Steen I.H."/>
        </authorList>
    </citation>
    <scope>NUCLEOTIDE SEQUENCE [LARGE SCALE GENOMIC DNA]</scope>
    <source>
        <strain evidence="1">PM70-1</strain>
    </source>
</reference>
<gene>
    <name evidence="1" type="ORF">Asulf_01963</name>
</gene>
<dbReference type="eggNOG" id="arCOG00545">
    <property type="taxonomic scope" value="Archaea"/>
</dbReference>
<dbReference type="GO" id="GO:0004521">
    <property type="term" value="F:RNA endonuclease activity"/>
    <property type="evidence" value="ECO:0007669"/>
    <property type="project" value="TreeGrafter"/>
</dbReference>
<dbReference type="PANTHER" id="PTHR11203:SF49">
    <property type="entry name" value="BLL1145 PROTEIN"/>
    <property type="match status" value="1"/>
</dbReference>
<dbReference type="HOGENOM" id="CLU_078136_0_0_2"/>
<dbReference type="RefSeq" id="WP_015591525.1">
    <property type="nucleotide sequence ID" value="NC_021169.1"/>
</dbReference>
<dbReference type="InterPro" id="IPR050698">
    <property type="entry name" value="MBL"/>
</dbReference>
<protein>
    <submittedName>
        <fullName evidence="1">Uncharacterized protein</fullName>
    </submittedName>
</protein>
<dbReference type="AlphaFoldDB" id="N0BE76"/>
<dbReference type="EMBL" id="CP005290">
    <property type="protein sequence ID" value="AGK61929.1"/>
    <property type="molecule type" value="Genomic_DNA"/>
</dbReference>
<sequence length="309" mass="35216">MDSIYFLDHYGFFPYRRKSGKGAKPHISLRFNFGEVFDVHIDTYAGKGSSYINLITHAHSDHYGQYNLDNPNAIASQETARMLSVLNGKRFIGRTFEIGKEIKLNGLRIKTYPTEHIFGSSAFLIESESRILITGDVKDYRKLPRCDVLITEATYGKPDFTFEEEIDKLINEAKNSVLGVYPIGKAQRTAKILSENGYSVSGEDKITKLCKAFDIDVSNEGDVKLVSPRNLYSHSGRKYILTAQRFYRIPRIVISDHLDFNGLIDMIEHCNPEHVIFYHGKPSEELLQRFRSSILKDFAVLSEEKLANS</sequence>
<dbReference type="SUPFAM" id="SSF56281">
    <property type="entry name" value="Metallo-hydrolase/oxidoreductase"/>
    <property type="match status" value="1"/>
</dbReference>
<organism evidence="1 2">
    <name type="scientific">Archaeoglobus sulfaticallidus PM70-1</name>
    <dbReference type="NCBI Taxonomy" id="387631"/>
    <lineage>
        <taxon>Archaea</taxon>
        <taxon>Methanobacteriati</taxon>
        <taxon>Methanobacteriota</taxon>
        <taxon>Archaeoglobi</taxon>
        <taxon>Archaeoglobales</taxon>
        <taxon>Archaeoglobaceae</taxon>
        <taxon>Archaeoglobus</taxon>
    </lineage>
</organism>
<proteinExistence type="predicted"/>
<accession>N0BE76</accession>